<keyword evidence="2 5" id="KW-0732">Signal</keyword>
<organism evidence="7 8">
    <name type="scientific">Aeromicrobium wangtongii</name>
    <dbReference type="NCBI Taxonomy" id="2969247"/>
    <lineage>
        <taxon>Bacteria</taxon>
        <taxon>Bacillati</taxon>
        <taxon>Actinomycetota</taxon>
        <taxon>Actinomycetes</taxon>
        <taxon>Propionibacteriales</taxon>
        <taxon>Nocardioidaceae</taxon>
        <taxon>Aeromicrobium</taxon>
    </lineage>
</organism>
<gene>
    <name evidence="7" type="ORF">NQV15_00910</name>
</gene>
<dbReference type="EMBL" id="CP102173">
    <property type="protein sequence ID" value="UUP13901.1"/>
    <property type="molecule type" value="Genomic_DNA"/>
</dbReference>
<reference evidence="7 8" key="1">
    <citation type="submission" date="2022-08" db="EMBL/GenBank/DDBJ databases">
        <title>novel species in genus Aeromicrobium.</title>
        <authorList>
            <person name="Ye L."/>
        </authorList>
    </citation>
    <scope>NUCLEOTIDE SEQUENCE [LARGE SCALE GENOMIC DNA]</scope>
    <source>
        <strain evidence="8">zg-Y1379</strain>
    </source>
</reference>
<dbReference type="Pfam" id="PF03990">
    <property type="entry name" value="DUF348"/>
    <property type="match status" value="1"/>
</dbReference>
<feature type="region of interest" description="Disordered" evidence="4">
    <location>
        <begin position="237"/>
        <end position="257"/>
    </location>
</feature>
<dbReference type="PROSITE" id="PS51109">
    <property type="entry name" value="G5"/>
    <property type="match status" value="1"/>
</dbReference>
<feature type="chain" id="PRO_5045306996" evidence="5">
    <location>
        <begin position="28"/>
        <end position="333"/>
    </location>
</feature>
<keyword evidence="3" id="KW-0378">Hydrolase</keyword>
<dbReference type="InterPro" id="IPR010618">
    <property type="entry name" value="RPF"/>
</dbReference>
<evidence type="ECO:0000256" key="4">
    <source>
        <dbReference type="SAM" id="MobiDB-lite"/>
    </source>
</evidence>
<dbReference type="Gene3D" id="1.10.530.10">
    <property type="match status" value="1"/>
</dbReference>
<evidence type="ECO:0000259" key="6">
    <source>
        <dbReference type="PROSITE" id="PS51109"/>
    </source>
</evidence>
<evidence type="ECO:0000256" key="2">
    <source>
        <dbReference type="ARBA" id="ARBA00022729"/>
    </source>
</evidence>
<dbReference type="Pfam" id="PF06737">
    <property type="entry name" value="Transglycosylas"/>
    <property type="match status" value="1"/>
</dbReference>
<proteinExistence type="inferred from homology"/>
<evidence type="ECO:0000256" key="3">
    <source>
        <dbReference type="ARBA" id="ARBA00022801"/>
    </source>
</evidence>
<dbReference type="PROSITE" id="PS51318">
    <property type="entry name" value="TAT"/>
    <property type="match status" value="1"/>
</dbReference>
<evidence type="ECO:0000256" key="5">
    <source>
        <dbReference type="SAM" id="SignalP"/>
    </source>
</evidence>
<feature type="region of interest" description="Disordered" evidence="4">
    <location>
        <begin position="296"/>
        <end position="318"/>
    </location>
</feature>
<evidence type="ECO:0000313" key="7">
    <source>
        <dbReference type="EMBL" id="UUP13901.1"/>
    </source>
</evidence>
<evidence type="ECO:0000256" key="1">
    <source>
        <dbReference type="ARBA" id="ARBA00010830"/>
    </source>
</evidence>
<dbReference type="CDD" id="cd13925">
    <property type="entry name" value="RPF"/>
    <property type="match status" value="1"/>
</dbReference>
<dbReference type="InterPro" id="IPR007137">
    <property type="entry name" value="DUF348"/>
</dbReference>
<dbReference type="InterPro" id="IPR006311">
    <property type="entry name" value="TAT_signal"/>
</dbReference>
<dbReference type="RefSeq" id="WP_232402977.1">
    <property type="nucleotide sequence ID" value="NZ_CP102173.1"/>
</dbReference>
<dbReference type="InterPro" id="IPR023346">
    <property type="entry name" value="Lysozyme-like_dom_sf"/>
</dbReference>
<comment type="similarity">
    <text evidence="1">Belongs to the transglycosylase family. Rpf subfamily.</text>
</comment>
<dbReference type="Pfam" id="PF07501">
    <property type="entry name" value="G5"/>
    <property type="match status" value="1"/>
</dbReference>
<name>A0ABY5MDK4_9ACTN</name>
<dbReference type="SMART" id="SM01208">
    <property type="entry name" value="G5"/>
    <property type="match status" value="1"/>
</dbReference>
<dbReference type="SUPFAM" id="SSF53955">
    <property type="entry name" value="Lysozyme-like"/>
    <property type="match status" value="1"/>
</dbReference>
<accession>A0ABY5MDK4</accession>
<protein>
    <submittedName>
        <fullName evidence="7">Transglycosylase family protein</fullName>
    </submittedName>
</protein>
<feature type="signal peptide" evidence="5">
    <location>
        <begin position="1"/>
        <end position="27"/>
    </location>
</feature>
<evidence type="ECO:0000313" key="8">
    <source>
        <dbReference type="Proteomes" id="UP001316184"/>
    </source>
</evidence>
<feature type="domain" description="G5" evidence="6">
    <location>
        <begin position="160"/>
        <end position="239"/>
    </location>
</feature>
<feature type="region of interest" description="Disordered" evidence="4">
    <location>
        <begin position="181"/>
        <end position="200"/>
    </location>
</feature>
<dbReference type="Gene3D" id="2.20.230.10">
    <property type="entry name" value="Resuscitation-promoting factor rpfb"/>
    <property type="match status" value="1"/>
</dbReference>
<dbReference type="InterPro" id="IPR011098">
    <property type="entry name" value="G5_dom"/>
</dbReference>
<dbReference type="Proteomes" id="UP001316184">
    <property type="component" value="Chromosome"/>
</dbReference>
<sequence>MRTPTKYPTKRTVLAASAATAAAAAVAAGAIGLNNNSGAEAAPFTKLAMTAPGQLQVDGEPASTIVRTDASLARQMADIYPGADISVSRSAERPTLKVITPSDVTVIADGTKKTVTTTGLKSRDVLADAAIPLGKHDKVSIKRPEDRPAEGFGDGATIRVVRVAYDVSYKTRTLEPGTVTRKDASLPAGTRKKVSSGKEGAQRIRVTKVLHDGDLTRTVRKVRSQKPAKDAVILVGTAPKPRPAAKNPGSAAPKPSSDGLNWAALAKCEAGGNPKAYNAAGYYGLYQFDLQTWRSVGGSGKPSDASASEQTARAQKLYASRGASPWPVCGKQL</sequence>
<keyword evidence="8" id="KW-1185">Reference proteome</keyword>